<dbReference type="AlphaFoldDB" id="A0A1H6EJE9"/>
<dbReference type="Proteomes" id="UP000236732">
    <property type="component" value="Unassembled WGS sequence"/>
</dbReference>
<dbReference type="Gene3D" id="3.40.50.1820">
    <property type="entry name" value="alpha/beta hydrolase"/>
    <property type="match status" value="1"/>
</dbReference>
<dbReference type="SUPFAM" id="SSF53474">
    <property type="entry name" value="alpha/beta-Hydrolases"/>
    <property type="match status" value="1"/>
</dbReference>
<organism evidence="1 2">
    <name type="scientific">Nonomuraea solani</name>
    <dbReference type="NCBI Taxonomy" id="1144553"/>
    <lineage>
        <taxon>Bacteria</taxon>
        <taxon>Bacillati</taxon>
        <taxon>Actinomycetota</taxon>
        <taxon>Actinomycetes</taxon>
        <taxon>Streptosporangiales</taxon>
        <taxon>Streptosporangiaceae</taxon>
        <taxon>Nonomuraea</taxon>
    </lineage>
</organism>
<protein>
    <recommendedName>
        <fullName evidence="3">Serine esterase</fullName>
    </recommendedName>
</protein>
<reference evidence="1 2" key="1">
    <citation type="submission" date="2016-10" db="EMBL/GenBank/DDBJ databases">
        <authorList>
            <person name="de Groot N.N."/>
        </authorList>
    </citation>
    <scope>NUCLEOTIDE SEQUENCE [LARGE SCALE GENOMIC DNA]</scope>
    <source>
        <strain evidence="1 2">CGMCC 4.7037</strain>
    </source>
</reference>
<sequence>MSHEPRIDVETRAQRVEHSLTAEQIERIAEALGEQGVWFATPPTRQGQARTADTIWDLVGDRPHEGHTATGRAAVHLAEGHTELTRPLILADGFGYGPSDLDGLWRWFNAPYQQGTPGFLDQLRTMGIDVVLLGFDQRHTHIQANAAVAVTCVQRVIAERQGDDQLVVGGISMGGIITRYALARMESERVDHQTDKYFSWDSPHLGAWIPLVLQQLAYLHEALQPRSDGPGQAELIRSPAAQQLLWGWVGDADYSGPVMTSSPLRAQFLDDLRRVGGFPARPYKLGLANGVGNGAGPDLPPGTPVFDLDFDPLRLVARIQPDMGELQNVGTLRFDAPKWTSATSWVPAFDGAPGGTLDSWGQIAKAMDLPIQDRFRSSCFVPAVSAIALARDPFQWQSDLYEDLTDLPKDETLLDAFCCDTANAPHGAVTRTLAEWFLEQLAGW</sequence>
<evidence type="ECO:0000313" key="1">
    <source>
        <dbReference type="EMBL" id="SEG98020.1"/>
    </source>
</evidence>
<gene>
    <name evidence="1" type="ORF">SAMN05444920_111158</name>
</gene>
<evidence type="ECO:0000313" key="2">
    <source>
        <dbReference type="Proteomes" id="UP000236732"/>
    </source>
</evidence>
<proteinExistence type="predicted"/>
<keyword evidence="2" id="KW-1185">Reference proteome</keyword>
<dbReference type="OrthoDB" id="4535652at2"/>
<dbReference type="RefSeq" id="WP_103960097.1">
    <property type="nucleotide sequence ID" value="NZ_FNVT01000011.1"/>
</dbReference>
<accession>A0A1H6EJE9</accession>
<name>A0A1H6EJE9_9ACTN</name>
<dbReference type="InterPro" id="IPR029058">
    <property type="entry name" value="AB_hydrolase_fold"/>
</dbReference>
<dbReference type="EMBL" id="FNVT01000011">
    <property type="protein sequence ID" value="SEG98020.1"/>
    <property type="molecule type" value="Genomic_DNA"/>
</dbReference>
<evidence type="ECO:0008006" key="3">
    <source>
        <dbReference type="Google" id="ProtNLM"/>
    </source>
</evidence>